<proteinExistence type="predicted"/>
<dbReference type="InterPro" id="IPR001647">
    <property type="entry name" value="HTH_TetR"/>
</dbReference>
<protein>
    <recommendedName>
        <fullName evidence="3">HTH tetR-type domain-containing protein</fullName>
    </recommendedName>
</protein>
<dbReference type="PANTHER" id="PTHR43479">
    <property type="entry name" value="ACREF/ENVCD OPERON REPRESSOR-RELATED"/>
    <property type="match status" value="1"/>
</dbReference>
<dbReference type="InterPro" id="IPR050624">
    <property type="entry name" value="HTH-type_Tx_Regulator"/>
</dbReference>
<organism evidence="4 5">
    <name type="scientific">Adlercreutzia hattorii</name>
    <dbReference type="NCBI Taxonomy" id="2707299"/>
    <lineage>
        <taxon>Bacteria</taxon>
        <taxon>Bacillati</taxon>
        <taxon>Actinomycetota</taxon>
        <taxon>Coriobacteriia</taxon>
        <taxon>Eggerthellales</taxon>
        <taxon>Eggerthellaceae</taxon>
        <taxon>Adlercreutzia</taxon>
    </lineage>
</organism>
<dbReference type="PROSITE" id="PS50977">
    <property type="entry name" value="HTH_TETR_2"/>
    <property type="match status" value="1"/>
</dbReference>
<dbReference type="InterPro" id="IPR009057">
    <property type="entry name" value="Homeodomain-like_sf"/>
</dbReference>
<dbReference type="PANTHER" id="PTHR43479:SF7">
    <property type="entry name" value="TETR-FAMILY TRANSCRIPTIONAL REGULATOR"/>
    <property type="match status" value="1"/>
</dbReference>
<reference evidence="5" key="2">
    <citation type="submission" date="2020-03" db="EMBL/GenBank/DDBJ databases">
        <title>Complete Genome Sequence of Adlercreutzia sp. strain 8CFCBH1 Producing Equol, Isolated from Healthy Japanese Feces.</title>
        <authorList>
            <person name="Ogata Y."/>
            <person name="Sakamoto M."/>
            <person name="Ohkuma M."/>
            <person name="Hattori M."/>
            <person name="Suda W."/>
        </authorList>
    </citation>
    <scope>NUCLEOTIDE SEQUENCE [LARGE SCALE GENOMIC DNA]</scope>
    <source>
        <strain evidence="5">8CFCBH1</strain>
    </source>
</reference>
<dbReference type="AlphaFoldDB" id="A0A6F8SNA4"/>
<gene>
    <name evidence="4" type="ORF">ADCFC_17410</name>
</gene>
<sequence>MNSVSNFGRSVEIRPLYRNRTKETVIATATCAPAAPCEDRRIAKSRRALRGALIELMEERGYDALTVNDLCERADTSRGTFYNHFRDKDGLLAVLEDEVMADLDALQGRMQSITLADMLAFRATGRPLPFLVELFDYLREQSDFLHAVLGPGGDVRFGPRLREAVCENLVQNILHEKYRDNPTVFVEYYVAFYAAAYLGIIAHWIERGCPESSETMARIAMRLLFIKPGESIELQVGRKSDEEKHQEQQVH</sequence>
<dbReference type="SUPFAM" id="SSF46689">
    <property type="entry name" value="Homeodomain-like"/>
    <property type="match status" value="1"/>
</dbReference>
<evidence type="ECO:0000259" key="3">
    <source>
        <dbReference type="PROSITE" id="PS50977"/>
    </source>
</evidence>
<evidence type="ECO:0000313" key="5">
    <source>
        <dbReference type="Proteomes" id="UP000501727"/>
    </source>
</evidence>
<feature type="DNA-binding region" description="H-T-H motif" evidence="2">
    <location>
        <begin position="66"/>
        <end position="85"/>
    </location>
</feature>
<dbReference type="Gene3D" id="1.10.357.10">
    <property type="entry name" value="Tetracycline Repressor, domain 2"/>
    <property type="match status" value="1"/>
</dbReference>
<feature type="domain" description="HTH tetR-type" evidence="3">
    <location>
        <begin position="43"/>
        <end position="103"/>
    </location>
</feature>
<dbReference type="InterPro" id="IPR039532">
    <property type="entry name" value="TetR_C_Firmicutes"/>
</dbReference>
<evidence type="ECO:0000313" key="4">
    <source>
        <dbReference type="EMBL" id="BCA89244.1"/>
    </source>
</evidence>
<keyword evidence="5" id="KW-1185">Reference proteome</keyword>
<name>A0A6F8SNA4_9ACTN</name>
<evidence type="ECO:0000256" key="2">
    <source>
        <dbReference type="PROSITE-ProRule" id="PRU00335"/>
    </source>
</evidence>
<accession>A0A6F8SNA4</accession>
<reference evidence="5" key="1">
    <citation type="journal article" date="2020" name="Microbiol. Resour. Announc.">
        <title>Complete Genome Sequence of Adlercreutzia sp. Strain 8CFCBH1, a Potent Producer of Equol, Isolated from Healthy Japanese Feces.</title>
        <authorList>
            <person name="Ogata Y."/>
            <person name="Sakamoto M."/>
            <person name="Ohkuma M."/>
            <person name="Hattori M."/>
            <person name="Suda W."/>
        </authorList>
    </citation>
    <scope>NUCLEOTIDE SEQUENCE [LARGE SCALE GENOMIC DNA]</scope>
    <source>
        <strain evidence="5">8CFCBH1</strain>
    </source>
</reference>
<evidence type="ECO:0000256" key="1">
    <source>
        <dbReference type="ARBA" id="ARBA00023125"/>
    </source>
</evidence>
<dbReference type="Pfam" id="PF14278">
    <property type="entry name" value="TetR_C_8"/>
    <property type="match status" value="1"/>
</dbReference>
<dbReference type="RefSeq" id="WP_371317474.1">
    <property type="nucleotide sequence ID" value="NZ_AP022829.1"/>
</dbReference>
<dbReference type="Proteomes" id="UP000501727">
    <property type="component" value="Chromosome"/>
</dbReference>
<dbReference type="GO" id="GO:0003677">
    <property type="term" value="F:DNA binding"/>
    <property type="evidence" value="ECO:0007669"/>
    <property type="project" value="UniProtKB-UniRule"/>
</dbReference>
<keyword evidence="1 2" id="KW-0238">DNA-binding</keyword>
<dbReference type="Pfam" id="PF00440">
    <property type="entry name" value="TetR_N"/>
    <property type="match status" value="1"/>
</dbReference>
<dbReference type="PRINTS" id="PR00455">
    <property type="entry name" value="HTHTETR"/>
</dbReference>
<dbReference type="KEGG" id="ahat:ADCFC_18630"/>
<dbReference type="EMBL" id="AP022829">
    <property type="protein sequence ID" value="BCA89244.1"/>
    <property type="molecule type" value="Genomic_DNA"/>
</dbReference>